<feature type="signal peptide" evidence="12">
    <location>
        <begin position="1"/>
        <end position="35"/>
    </location>
</feature>
<dbReference type="GO" id="GO:0005886">
    <property type="term" value="C:plasma membrane"/>
    <property type="evidence" value="ECO:0007669"/>
    <property type="project" value="TreeGrafter"/>
</dbReference>
<evidence type="ECO:0000313" key="14">
    <source>
        <dbReference type="EMBL" id="KAJ7307256.1"/>
    </source>
</evidence>
<sequence>MAARTLLDSQSSSGTSWHHLMFLIPVVFLAGFTWSCPSRCHCVAQDKVVFCHSRNLTAIPGRIPPDTEFLDLSRNFLRTLQGGMFSRLQALKELDLSHNVISNIEHRAFHGLQNLMSLQLKGNRLDMISGGIFAGLSSLSVLDISDNKILVFLDHSFEDLSHLRKLEVGGNPLVFISSHAFRGLQRLQQLHLEKCKFTSIPTEGFSHLHRLVELRLKVLNISIVPDHSFKGLHHLQVLEIHRWPSLTTLRPQSLSGLNVTSLSVTKCNLHDVPYEAIKPLAHLCVLDLSYNPISVIYGRKLSGLSHLQEFHLTGGRLVTIHASAFHGLAHIRLLNVSSNHLQTLEEDVFHSVGNLEVLRLDRNPLACDCRLLWIVRRRQRLNFEARQPVCAINSTTKGKFFHRFSDLSPGHFRCRKSKIEDKKTLQTVNVEEGGQANLTCKSRGDPPPTISWVSPQDFTLDTSHKGRRAVLSDGTLKIQYALPEDSGQYLCIATNTAGNDTKVARLHVSGPLFNSSFLSKEVRLLNGTRLPLNPFLVDISTLVGILAIGIVPFLGSVAVCFLFIFLWSKGRGNAKTYMAESVPRYPRSWKPVANKCRPVNQKPR</sequence>
<dbReference type="Pfam" id="PF01462">
    <property type="entry name" value="LRRNT"/>
    <property type="match status" value="1"/>
</dbReference>
<dbReference type="InterPro" id="IPR003598">
    <property type="entry name" value="Ig_sub2"/>
</dbReference>
<comment type="caution">
    <text evidence="14">The sequence shown here is derived from an EMBL/GenBank/DDBJ whole genome shotgun (WGS) entry which is preliminary data.</text>
</comment>
<dbReference type="Proteomes" id="UP001142489">
    <property type="component" value="Unassembled WGS sequence"/>
</dbReference>
<dbReference type="PRINTS" id="PR00019">
    <property type="entry name" value="LEURICHRPT"/>
</dbReference>
<evidence type="ECO:0000256" key="6">
    <source>
        <dbReference type="ARBA" id="ARBA00022989"/>
    </source>
</evidence>
<dbReference type="InterPro" id="IPR000372">
    <property type="entry name" value="LRRNT"/>
</dbReference>
<evidence type="ECO:0000256" key="9">
    <source>
        <dbReference type="ARBA" id="ARBA00023180"/>
    </source>
</evidence>
<keyword evidence="15" id="KW-1185">Reference proteome</keyword>
<dbReference type="AlphaFoldDB" id="A0A9Q0X9V5"/>
<evidence type="ECO:0000256" key="12">
    <source>
        <dbReference type="SAM" id="SignalP"/>
    </source>
</evidence>
<reference evidence="14" key="1">
    <citation type="journal article" date="2023" name="DNA Res.">
        <title>Chromosome-level genome assembly of Phrynocephalus forsythii using third-generation DNA sequencing and Hi-C analysis.</title>
        <authorList>
            <person name="Qi Y."/>
            <person name="Zhao W."/>
            <person name="Zhao Y."/>
            <person name="Niu C."/>
            <person name="Cao S."/>
            <person name="Zhang Y."/>
        </authorList>
    </citation>
    <scope>NUCLEOTIDE SEQUENCE</scope>
    <source>
        <tissue evidence="14">Muscle</tissue>
    </source>
</reference>
<organism evidence="14 15">
    <name type="scientific">Phrynocephalus forsythii</name>
    <dbReference type="NCBI Taxonomy" id="171643"/>
    <lineage>
        <taxon>Eukaryota</taxon>
        <taxon>Metazoa</taxon>
        <taxon>Chordata</taxon>
        <taxon>Craniata</taxon>
        <taxon>Vertebrata</taxon>
        <taxon>Euteleostomi</taxon>
        <taxon>Lepidosauria</taxon>
        <taxon>Squamata</taxon>
        <taxon>Bifurcata</taxon>
        <taxon>Unidentata</taxon>
        <taxon>Episquamata</taxon>
        <taxon>Toxicofera</taxon>
        <taxon>Iguania</taxon>
        <taxon>Acrodonta</taxon>
        <taxon>Agamidae</taxon>
        <taxon>Agaminae</taxon>
        <taxon>Phrynocephalus</taxon>
    </lineage>
</organism>
<keyword evidence="9" id="KW-0325">Glycoprotein</keyword>
<dbReference type="Gene3D" id="3.80.10.10">
    <property type="entry name" value="Ribonuclease Inhibitor"/>
    <property type="match status" value="1"/>
</dbReference>
<name>A0A9Q0X9V5_9SAUR</name>
<keyword evidence="6 11" id="KW-1133">Transmembrane helix</keyword>
<protein>
    <recommendedName>
        <fullName evidence="13">Ig-like domain-containing protein</fullName>
    </recommendedName>
</protein>
<dbReference type="InterPro" id="IPR001611">
    <property type="entry name" value="Leu-rich_rpt"/>
</dbReference>
<dbReference type="SMART" id="SM00409">
    <property type="entry name" value="IG"/>
    <property type="match status" value="1"/>
</dbReference>
<dbReference type="SUPFAM" id="SSF48726">
    <property type="entry name" value="Immunoglobulin"/>
    <property type="match status" value="1"/>
</dbReference>
<feature type="transmembrane region" description="Helical" evidence="11">
    <location>
        <begin position="542"/>
        <end position="567"/>
    </location>
</feature>
<dbReference type="Pfam" id="PF07679">
    <property type="entry name" value="I-set"/>
    <property type="match status" value="1"/>
</dbReference>
<evidence type="ECO:0000256" key="7">
    <source>
        <dbReference type="ARBA" id="ARBA00023136"/>
    </source>
</evidence>
<evidence type="ECO:0000256" key="11">
    <source>
        <dbReference type="SAM" id="Phobius"/>
    </source>
</evidence>
<evidence type="ECO:0000256" key="8">
    <source>
        <dbReference type="ARBA" id="ARBA00023157"/>
    </source>
</evidence>
<dbReference type="PANTHER" id="PTHR24369">
    <property type="entry name" value="ANTIGEN BSP, PUTATIVE-RELATED"/>
    <property type="match status" value="1"/>
</dbReference>
<feature type="domain" description="Ig-like" evidence="13">
    <location>
        <begin position="409"/>
        <end position="509"/>
    </location>
</feature>
<keyword evidence="10" id="KW-0393">Immunoglobulin domain</keyword>
<dbReference type="OrthoDB" id="1055097at2759"/>
<keyword evidence="4 12" id="KW-0732">Signal</keyword>
<dbReference type="FunFam" id="2.60.40.10:FF:000076">
    <property type="entry name" value="Leucine-rich repeat and Ig domain-containing 4"/>
    <property type="match status" value="1"/>
</dbReference>
<feature type="chain" id="PRO_5040115569" description="Ig-like domain-containing protein" evidence="12">
    <location>
        <begin position="36"/>
        <end position="604"/>
    </location>
</feature>
<evidence type="ECO:0000259" key="13">
    <source>
        <dbReference type="PROSITE" id="PS50835"/>
    </source>
</evidence>
<dbReference type="InterPro" id="IPR013783">
    <property type="entry name" value="Ig-like_fold"/>
</dbReference>
<dbReference type="InterPro" id="IPR032675">
    <property type="entry name" value="LRR_dom_sf"/>
</dbReference>
<dbReference type="InterPro" id="IPR007110">
    <property type="entry name" value="Ig-like_dom"/>
</dbReference>
<dbReference type="SMART" id="SM00365">
    <property type="entry name" value="LRR_SD22"/>
    <property type="match status" value="3"/>
</dbReference>
<dbReference type="EMBL" id="JAPFRF010000019">
    <property type="protein sequence ID" value="KAJ7307256.1"/>
    <property type="molecule type" value="Genomic_DNA"/>
</dbReference>
<dbReference type="PANTHER" id="PTHR24369:SF210">
    <property type="entry name" value="CHAOPTIN-RELATED"/>
    <property type="match status" value="1"/>
</dbReference>
<evidence type="ECO:0000256" key="5">
    <source>
        <dbReference type="ARBA" id="ARBA00022737"/>
    </source>
</evidence>
<dbReference type="SUPFAM" id="SSF52058">
    <property type="entry name" value="L domain-like"/>
    <property type="match status" value="1"/>
</dbReference>
<dbReference type="FunFam" id="3.80.10.10:FF:000014">
    <property type="entry name" value="Leucine-rich repeat and immunoglobulin-like domain-containing nogo receptor-interacting protein 1"/>
    <property type="match status" value="1"/>
</dbReference>
<proteinExistence type="predicted"/>
<dbReference type="Pfam" id="PF13855">
    <property type="entry name" value="LRR_8"/>
    <property type="match status" value="3"/>
</dbReference>
<dbReference type="InterPro" id="IPR050541">
    <property type="entry name" value="LRR_TM_domain-containing"/>
</dbReference>
<evidence type="ECO:0000256" key="10">
    <source>
        <dbReference type="ARBA" id="ARBA00023319"/>
    </source>
</evidence>
<dbReference type="InterPro" id="IPR003599">
    <property type="entry name" value="Ig_sub"/>
</dbReference>
<evidence type="ECO:0000256" key="1">
    <source>
        <dbReference type="ARBA" id="ARBA00004479"/>
    </source>
</evidence>
<comment type="subcellular location">
    <subcellularLocation>
        <location evidence="1">Membrane</location>
        <topology evidence="1">Single-pass type I membrane protein</topology>
    </subcellularLocation>
</comment>
<dbReference type="SMART" id="SM00408">
    <property type="entry name" value="IGc2"/>
    <property type="match status" value="1"/>
</dbReference>
<dbReference type="PROSITE" id="PS51450">
    <property type="entry name" value="LRR"/>
    <property type="match status" value="1"/>
</dbReference>
<keyword evidence="5" id="KW-0677">Repeat</keyword>
<dbReference type="PROSITE" id="PS50835">
    <property type="entry name" value="IG_LIKE"/>
    <property type="match status" value="1"/>
</dbReference>
<evidence type="ECO:0000256" key="2">
    <source>
        <dbReference type="ARBA" id="ARBA00022614"/>
    </source>
</evidence>
<dbReference type="SMART" id="SM00369">
    <property type="entry name" value="LRR_TYP"/>
    <property type="match status" value="10"/>
</dbReference>
<dbReference type="SMART" id="SM00013">
    <property type="entry name" value="LRRNT"/>
    <property type="match status" value="1"/>
</dbReference>
<dbReference type="InterPro" id="IPR013098">
    <property type="entry name" value="Ig_I-set"/>
</dbReference>
<keyword evidence="2" id="KW-0433">Leucine-rich repeat</keyword>
<accession>A0A9Q0X9V5</accession>
<dbReference type="InterPro" id="IPR036179">
    <property type="entry name" value="Ig-like_dom_sf"/>
</dbReference>
<keyword evidence="7 11" id="KW-0472">Membrane</keyword>
<gene>
    <name evidence="14" type="ORF">JRQ81_009253</name>
</gene>
<evidence type="ECO:0000256" key="3">
    <source>
        <dbReference type="ARBA" id="ARBA00022692"/>
    </source>
</evidence>
<dbReference type="InterPro" id="IPR003591">
    <property type="entry name" value="Leu-rich_rpt_typical-subtyp"/>
</dbReference>
<evidence type="ECO:0000313" key="15">
    <source>
        <dbReference type="Proteomes" id="UP001142489"/>
    </source>
</evidence>
<evidence type="ECO:0000256" key="4">
    <source>
        <dbReference type="ARBA" id="ARBA00022729"/>
    </source>
</evidence>
<keyword evidence="3 11" id="KW-0812">Transmembrane</keyword>
<dbReference type="Gene3D" id="2.60.40.10">
    <property type="entry name" value="Immunoglobulins"/>
    <property type="match status" value="1"/>
</dbReference>
<keyword evidence="8" id="KW-1015">Disulfide bond</keyword>